<reference evidence="12 13" key="1">
    <citation type="submission" date="2024-04" db="EMBL/GenBank/DDBJ databases">
        <authorList>
            <person name="Waldvogel A.-M."/>
            <person name="Schoenle A."/>
        </authorList>
    </citation>
    <scope>NUCLEOTIDE SEQUENCE [LARGE SCALE GENOMIC DNA]</scope>
</reference>
<feature type="coiled-coil region" evidence="9">
    <location>
        <begin position="693"/>
        <end position="727"/>
    </location>
</feature>
<keyword evidence="5 9" id="KW-0175">Coiled coil</keyword>
<dbReference type="PANTHER" id="PTHR21448:SF0">
    <property type="entry name" value="PROTEIN PHOSPHATASE 1 REGULATORY SUBUNIT 21"/>
    <property type="match status" value="1"/>
</dbReference>
<evidence type="ECO:0000313" key="12">
    <source>
        <dbReference type="EMBL" id="CAL1578167.1"/>
    </source>
</evidence>
<dbReference type="AlphaFoldDB" id="A0AAV2JQ58"/>
<feature type="domain" description="Protein phosphatase 1 regulatory subunit 21 N-terminal" evidence="11">
    <location>
        <begin position="12"/>
        <end position="113"/>
    </location>
</feature>
<evidence type="ECO:0000256" key="8">
    <source>
        <dbReference type="ARBA" id="ARBA00044824"/>
    </source>
</evidence>
<keyword evidence="13" id="KW-1185">Reference proteome</keyword>
<feature type="compositionally biased region" description="Polar residues" evidence="10">
    <location>
        <begin position="96"/>
        <end position="107"/>
    </location>
</feature>
<evidence type="ECO:0000256" key="5">
    <source>
        <dbReference type="ARBA" id="ARBA00023054"/>
    </source>
</evidence>
<dbReference type="GO" id="GO:0005769">
    <property type="term" value="C:early endosome"/>
    <property type="evidence" value="ECO:0007669"/>
    <property type="project" value="UniProtKB-SubCell"/>
</dbReference>
<dbReference type="Pfam" id="PF10205">
    <property type="entry name" value="KLRAQ"/>
    <property type="match status" value="1"/>
</dbReference>
<feature type="region of interest" description="Disordered" evidence="10">
    <location>
        <begin position="35"/>
        <end position="65"/>
    </location>
</feature>
<evidence type="ECO:0000256" key="9">
    <source>
        <dbReference type="SAM" id="Coils"/>
    </source>
</evidence>
<evidence type="ECO:0000256" key="4">
    <source>
        <dbReference type="ARBA" id="ARBA00022884"/>
    </source>
</evidence>
<evidence type="ECO:0000256" key="1">
    <source>
        <dbReference type="ARBA" id="ARBA00004412"/>
    </source>
</evidence>
<proteinExistence type="predicted"/>
<dbReference type="InterPro" id="IPR019348">
    <property type="entry name" value="PPP1R21_six_helix"/>
</dbReference>
<name>A0AAV2JQ58_KNICA</name>
<sequence length="777" mass="88402">MANVTDLQTKYSKLAQEYSKLRAQNQVLKKAVVDEQANSASMKEQLKQRDQTLRKQEQEMDSLSFRNQQLAKRVELLQEELVTSEAKGKKGKNKADSPSQHGLQTQNVFDEDLQKKIQENERLHIQFYEADEQHKRQEAELRARLLELERASHEHQAVVEGLTSKYMENTEKLQSDKARLELKVQTLEREAKECRLRTEECQQQLRRCQTELNRQVKQSTSVIQEKVPFNDTKYNDYNSLNVPPHNRRNQLKARDVAGQALSFIQDLVAALLNFHSYTEQRVHIYPLDSSIEPISPINQKFSQYLHENAAYVRPLEESFLQLHQSITEDSVTVLETVLQLKPFADHFSSYTCFLQKILPYQLKSFEEECDAPLCTAALAAKNQELQCDMKKLASIFDKLQNYINLLALPSLEQDALPPSSTSAVYTQLAAFLHSLHDAVKEMSKHYNQKAALEQELPTVTQKLCTTTECLVGSLSSLTIVTGKIATFFSNNLDFFTSSGYGSKGSVALNPLQAETMLAHKKKAAAYMEAIRKPQPQSVPYKEALSNRRVLTSSTESREGLAQQVQQSLEKMARLEQEKEHWLLEAQLGKVRLEKENQRISELEAQLTAALGGKLNSQTQNHQEQEIGLQPTEKEATLCTSLVGMLCTTPSVDHVGDEESREQLIKTHYMTRVGELTTQLQISDSKAVHFHSECRALAKRLALAEKSREALAEEVKVSNQNVTRLQDELTTTKRSYEDQLSMMSDHLCSMNETLSKQREEIDTLKLGSKANAKKNKGR</sequence>
<protein>
    <recommendedName>
        <fullName evidence="2">Protein phosphatase 1 regulatory subunit 21</fullName>
    </recommendedName>
    <alternativeName>
        <fullName evidence="7">Coiled-coil domain-containing protein 128</fullName>
    </alternativeName>
    <alternativeName>
        <fullName evidence="8">Ferry endosomal RAB5 effector complex subunit 2</fullName>
    </alternativeName>
    <alternativeName>
        <fullName evidence="6">KLRAQ motif-containing protein 1</fullName>
    </alternativeName>
</protein>
<dbReference type="SMART" id="SM01254">
    <property type="entry name" value="KLRAQ"/>
    <property type="match status" value="1"/>
</dbReference>
<evidence type="ECO:0000313" key="13">
    <source>
        <dbReference type="Proteomes" id="UP001497482"/>
    </source>
</evidence>
<dbReference type="GO" id="GO:0016020">
    <property type="term" value="C:membrane"/>
    <property type="evidence" value="ECO:0007669"/>
    <property type="project" value="TreeGrafter"/>
</dbReference>
<dbReference type="GO" id="GO:0003723">
    <property type="term" value="F:RNA binding"/>
    <property type="evidence" value="ECO:0007669"/>
    <property type="project" value="UniProtKB-KW"/>
</dbReference>
<feature type="coiled-coil region" evidence="9">
    <location>
        <begin position="129"/>
        <end position="204"/>
    </location>
</feature>
<evidence type="ECO:0000256" key="7">
    <source>
        <dbReference type="ARBA" id="ARBA00031617"/>
    </source>
</evidence>
<keyword evidence="3" id="KW-0967">Endosome</keyword>
<evidence type="ECO:0000256" key="6">
    <source>
        <dbReference type="ARBA" id="ARBA00031361"/>
    </source>
</evidence>
<evidence type="ECO:0000256" key="3">
    <source>
        <dbReference type="ARBA" id="ARBA00022753"/>
    </source>
</evidence>
<dbReference type="InterPro" id="IPR040024">
    <property type="entry name" value="PPP1R21"/>
</dbReference>
<evidence type="ECO:0000256" key="10">
    <source>
        <dbReference type="SAM" id="MobiDB-lite"/>
    </source>
</evidence>
<organism evidence="12 13">
    <name type="scientific">Knipowitschia caucasica</name>
    <name type="common">Caucasian dwarf goby</name>
    <name type="synonym">Pomatoschistus caucasicus</name>
    <dbReference type="NCBI Taxonomy" id="637954"/>
    <lineage>
        <taxon>Eukaryota</taxon>
        <taxon>Metazoa</taxon>
        <taxon>Chordata</taxon>
        <taxon>Craniata</taxon>
        <taxon>Vertebrata</taxon>
        <taxon>Euteleostomi</taxon>
        <taxon>Actinopterygii</taxon>
        <taxon>Neopterygii</taxon>
        <taxon>Teleostei</taxon>
        <taxon>Neoteleostei</taxon>
        <taxon>Acanthomorphata</taxon>
        <taxon>Gobiaria</taxon>
        <taxon>Gobiiformes</taxon>
        <taxon>Gobioidei</taxon>
        <taxon>Gobiidae</taxon>
        <taxon>Gobiinae</taxon>
        <taxon>Knipowitschia</taxon>
    </lineage>
</organism>
<comment type="subcellular location">
    <subcellularLocation>
        <location evidence="1">Early endosome</location>
    </subcellularLocation>
</comment>
<gene>
    <name evidence="12" type="ORF">KC01_LOCUS9359</name>
</gene>
<evidence type="ECO:0000256" key="2">
    <source>
        <dbReference type="ARBA" id="ARBA00020102"/>
    </source>
</evidence>
<feature type="coiled-coil region" evidence="9">
    <location>
        <begin position="557"/>
        <end position="612"/>
    </location>
</feature>
<dbReference type="EMBL" id="OZ035835">
    <property type="protein sequence ID" value="CAL1578167.1"/>
    <property type="molecule type" value="Genomic_DNA"/>
</dbReference>
<accession>A0AAV2JQ58</accession>
<dbReference type="PANTHER" id="PTHR21448">
    <property type="entry name" value="SMOOTH MUSCLE MYOSIN HEAVY CHAIN-RELATED"/>
    <property type="match status" value="1"/>
</dbReference>
<dbReference type="Pfam" id="PF10212">
    <property type="entry name" value="PPP1R21_helical"/>
    <property type="match status" value="1"/>
</dbReference>
<evidence type="ECO:0000259" key="11">
    <source>
        <dbReference type="SMART" id="SM01254"/>
    </source>
</evidence>
<feature type="region of interest" description="Disordered" evidence="10">
    <location>
        <begin position="85"/>
        <end position="107"/>
    </location>
</feature>
<dbReference type="Pfam" id="PF21636">
    <property type="entry name" value="PPP1R21_C"/>
    <property type="match status" value="1"/>
</dbReference>
<dbReference type="Proteomes" id="UP001497482">
    <property type="component" value="Chromosome 13"/>
</dbReference>
<dbReference type="InterPro" id="IPR049372">
    <property type="entry name" value="PPP1R21_C"/>
</dbReference>
<keyword evidence="4" id="KW-0694">RNA-binding</keyword>
<dbReference type="InterPro" id="IPR019343">
    <property type="entry name" value="PPP1R21_N"/>
</dbReference>
<feature type="compositionally biased region" description="Basic and acidic residues" evidence="10">
    <location>
        <begin position="44"/>
        <end position="58"/>
    </location>
</feature>